<evidence type="ECO:0000313" key="2">
    <source>
        <dbReference type="EMBL" id="KUF09500.1"/>
    </source>
</evidence>
<name>A0A0W7WFV2_9RHOB</name>
<dbReference type="Pfam" id="PF17336">
    <property type="entry name" value="DUF5368"/>
    <property type="match status" value="1"/>
</dbReference>
<dbReference type="EMBL" id="LPXO01000013">
    <property type="protein sequence ID" value="KUF09500.1"/>
    <property type="molecule type" value="Genomic_DNA"/>
</dbReference>
<keyword evidence="3" id="KW-1185">Reference proteome</keyword>
<accession>A0A0W7WFV2</accession>
<dbReference type="AlphaFoldDB" id="A0A0W7WFV2"/>
<dbReference type="STRING" id="1685382.AVJ23_17255"/>
<feature type="transmembrane region" description="Helical" evidence="1">
    <location>
        <begin position="20"/>
        <end position="39"/>
    </location>
</feature>
<keyword evidence="1" id="KW-0472">Membrane</keyword>
<proteinExistence type="predicted"/>
<feature type="transmembrane region" description="Helical" evidence="1">
    <location>
        <begin position="51"/>
        <end position="72"/>
    </location>
</feature>
<dbReference type="Proteomes" id="UP000054396">
    <property type="component" value="Unassembled WGS sequence"/>
</dbReference>
<keyword evidence="1" id="KW-0812">Transmembrane</keyword>
<organism evidence="2 3">
    <name type="scientific">Pseudoponticoccus marisrubri</name>
    <dbReference type="NCBI Taxonomy" id="1685382"/>
    <lineage>
        <taxon>Bacteria</taxon>
        <taxon>Pseudomonadati</taxon>
        <taxon>Pseudomonadota</taxon>
        <taxon>Alphaproteobacteria</taxon>
        <taxon>Rhodobacterales</taxon>
        <taxon>Roseobacteraceae</taxon>
        <taxon>Pseudoponticoccus</taxon>
    </lineage>
</organism>
<dbReference type="RefSeq" id="WP_058863575.1">
    <property type="nucleotide sequence ID" value="NZ_LPXO01000013.1"/>
</dbReference>
<comment type="caution">
    <text evidence="2">The sequence shown here is derived from an EMBL/GenBank/DDBJ whole genome shotgun (WGS) entry which is preliminary data.</text>
</comment>
<evidence type="ECO:0000313" key="3">
    <source>
        <dbReference type="Proteomes" id="UP000054396"/>
    </source>
</evidence>
<dbReference type="InterPro" id="IPR035308">
    <property type="entry name" value="DUF5368"/>
</dbReference>
<reference evidence="2 3" key="1">
    <citation type="submission" date="2015-12" db="EMBL/GenBank/DDBJ databases">
        <authorList>
            <person name="Shamseldin A."/>
            <person name="Moawad H."/>
            <person name="Abd El-Rahim W.M."/>
            <person name="Sadowsky M.J."/>
        </authorList>
    </citation>
    <scope>NUCLEOTIDE SEQUENCE [LARGE SCALE GENOMIC DNA]</scope>
    <source>
        <strain evidence="2 3">SJ5A-1</strain>
    </source>
</reference>
<feature type="transmembrane region" description="Helical" evidence="1">
    <location>
        <begin position="84"/>
        <end position="105"/>
    </location>
</feature>
<keyword evidence="1" id="KW-1133">Transmembrane helix</keyword>
<evidence type="ECO:0000256" key="1">
    <source>
        <dbReference type="SAM" id="Phobius"/>
    </source>
</evidence>
<protein>
    <submittedName>
        <fullName evidence="2">Uncharacterized protein</fullName>
    </submittedName>
</protein>
<gene>
    <name evidence="2" type="ORF">AVJ23_17255</name>
</gene>
<dbReference type="OrthoDB" id="7362481at2"/>
<sequence>MKDLTIGTLIAVFEEIFGRSLFWAMVVVAALVTLGYLYVLIRDRAVSWRKFLLAQLSMPVGAVLAIWFVLAMTDSQLANLGGPIDMIVLLAVAAGGAIGAAILVYTVQSLLAPPSGDTHAG</sequence>